<accession>A0ACB8BMN7</accession>
<proteinExistence type="predicted"/>
<reference evidence="1" key="1">
    <citation type="journal article" date="2021" name="New Phytol.">
        <title>Evolutionary innovations through gain and loss of genes in the ectomycorrhizal Boletales.</title>
        <authorList>
            <person name="Wu G."/>
            <person name="Miyauchi S."/>
            <person name="Morin E."/>
            <person name="Kuo A."/>
            <person name="Drula E."/>
            <person name="Varga T."/>
            <person name="Kohler A."/>
            <person name="Feng B."/>
            <person name="Cao Y."/>
            <person name="Lipzen A."/>
            <person name="Daum C."/>
            <person name="Hundley H."/>
            <person name="Pangilinan J."/>
            <person name="Johnson J."/>
            <person name="Barry K."/>
            <person name="LaButti K."/>
            <person name="Ng V."/>
            <person name="Ahrendt S."/>
            <person name="Min B."/>
            <person name="Choi I.G."/>
            <person name="Park H."/>
            <person name="Plett J.M."/>
            <person name="Magnuson J."/>
            <person name="Spatafora J.W."/>
            <person name="Nagy L.G."/>
            <person name="Henrissat B."/>
            <person name="Grigoriev I.V."/>
            <person name="Yang Z.L."/>
            <person name="Xu J."/>
            <person name="Martin F.M."/>
        </authorList>
    </citation>
    <scope>NUCLEOTIDE SEQUENCE</scope>
    <source>
        <strain evidence="1">KUC20120723A-06</strain>
    </source>
</reference>
<evidence type="ECO:0000313" key="1">
    <source>
        <dbReference type="EMBL" id="KAH7926767.1"/>
    </source>
</evidence>
<name>A0ACB8BMN7_9AGAM</name>
<dbReference type="EMBL" id="MU266377">
    <property type="protein sequence ID" value="KAH7926767.1"/>
    <property type="molecule type" value="Genomic_DNA"/>
</dbReference>
<keyword evidence="2" id="KW-1185">Reference proteome</keyword>
<organism evidence="1 2">
    <name type="scientific">Leucogyrophana mollusca</name>
    <dbReference type="NCBI Taxonomy" id="85980"/>
    <lineage>
        <taxon>Eukaryota</taxon>
        <taxon>Fungi</taxon>
        <taxon>Dikarya</taxon>
        <taxon>Basidiomycota</taxon>
        <taxon>Agaricomycotina</taxon>
        <taxon>Agaricomycetes</taxon>
        <taxon>Agaricomycetidae</taxon>
        <taxon>Boletales</taxon>
        <taxon>Boletales incertae sedis</taxon>
        <taxon>Leucogyrophana</taxon>
    </lineage>
</organism>
<protein>
    <submittedName>
        <fullName evidence="1">Uncharacterized protein</fullName>
    </submittedName>
</protein>
<gene>
    <name evidence="1" type="ORF">BV22DRAFT_1194100</name>
</gene>
<dbReference type="Proteomes" id="UP000790709">
    <property type="component" value="Unassembled WGS sequence"/>
</dbReference>
<comment type="caution">
    <text evidence="1">The sequence shown here is derived from an EMBL/GenBank/DDBJ whole genome shotgun (WGS) entry which is preliminary data.</text>
</comment>
<sequence length="904" mass="101272">MSYAHYEDVAPVLTAQTAGDLRIIRIMGLSSYSLLIWDYLLTLNDEIRLIWPSRWSTVKILFLLNRYGNLILQAVILAEQSGSVFDPSNSFCFYYNLFKALYQFAAFSSVHALILIRAWAISQRSRKIATALIVVFAIFEALSVALEAYGIVSAQYTVAHVSRTCTRRLPSPSNATWLIWVGSFALEFAVFLLNITSLSRQFPGRERAAFPPIVRRLYRDSGIFFLGHSTKLVASKGRHVQQRVQLIIFAKRPRNYMADLLSLTLVSITGQRLALGLRQISLRVADFTRSEVSKEIDRQIGALSPMASVHRAEPISEVAMDSLMPPTFNESAASEAGRTPIDTQTRFMFASQESSHFSNVVASDLDRFDFLDCFSEFLFRLNPSLGMPRKLSLSLPFFSKTKDRPPTPPPKSPPLSTLSLLQSPVISKFTESDTSAILGSEGGGSSTVDTIVIAPTIGAPDIRTSSKLHKLRKNTPVTHVFQPAVNLTAGSVTGSDRSVSFSPSRQSIESFTEDHRLRVGVGKNPSLVLLEKISEAQYAKCGELLQTSLSDAAASIRDIIPQKHGFVQTVVEAYNNHRGLIVRPDDVWLSILVQFSFFVNGNAELLRANFVSHEGKQELTIFSGGNRYTADFALMSRQMTDLMHDTLVDPALREWIMPAFTTTTLVDTTAFAMVMMSTMKEYFSYKFVLRCGIPRVTLEGEKRDWESILSRLDRLKTYGIQTLAWYHLLHPIISQFVTSFDRPDSPENIDFWNKVAHFEGGGSGPTWLSGWITAFCVFNEQGQWQGNRLNEDRVRDHEPKKLLRPADPLLLTPAQFASVYTIRERNPHLVLDGFPYPMIDSADIPCGYAHLNVKLDDNGELFDTVLVAGTVGSQICSGEKSELFPNGNRDTVRPVTAWWYFIER</sequence>
<evidence type="ECO:0000313" key="2">
    <source>
        <dbReference type="Proteomes" id="UP000790709"/>
    </source>
</evidence>